<evidence type="ECO:0000313" key="2">
    <source>
        <dbReference type="Proteomes" id="UP000595437"/>
    </source>
</evidence>
<dbReference type="EMBL" id="CP045898">
    <property type="protein sequence ID" value="QQP40125.1"/>
    <property type="molecule type" value="Genomic_DNA"/>
</dbReference>
<gene>
    <name evidence="1" type="ORF">FKW44_014067</name>
</gene>
<reference evidence="2" key="1">
    <citation type="submission" date="2021-01" db="EMBL/GenBank/DDBJ databases">
        <title>Caligus Genome Assembly.</title>
        <authorList>
            <person name="Gallardo-Escarate C."/>
        </authorList>
    </citation>
    <scope>NUCLEOTIDE SEQUENCE [LARGE SCALE GENOMIC DNA]</scope>
</reference>
<proteinExistence type="predicted"/>
<accession>A0A7T8GZ87</accession>
<sequence length="92" mass="10850">SMIDIIISKIPRELYDHQRIRIRGSRFEDSLDVDERSLISLHRRVIKALQTHHRTQSQWADLTASILELEDINVNIISNEHVFRHRLGTPTQ</sequence>
<dbReference type="OrthoDB" id="203099at2759"/>
<dbReference type="Proteomes" id="UP000595437">
    <property type="component" value="Chromosome 9"/>
</dbReference>
<feature type="non-terminal residue" evidence="1">
    <location>
        <position position="1"/>
    </location>
</feature>
<protein>
    <submittedName>
        <fullName evidence="1">LMBR1 domaincontaining protein 2 -like protein</fullName>
    </submittedName>
</protein>
<dbReference type="AlphaFoldDB" id="A0A7T8GZ87"/>
<name>A0A7T8GZ87_CALRO</name>
<evidence type="ECO:0000313" key="1">
    <source>
        <dbReference type="EMBL" id="QQP40125.1"/>
    </source>
</evidence>
<feature type="non-terminal residue" evidence="1">
    <location>
        <position position="92"/>
    </location>
</feature>
<organism evidence="1 2">
    <name type="scientific">Caligus rogercresseyi</name>
    <name type="common">Sea louse</name>
    <dbReference type="NCBI Taxonomy" id="217165"/>
    <lineage>
        <taxon>Eukaryota</taxon>
        <taxon>Metazoa</taxon>
        <taxon>Ecdysozoa</taxon>
        <taxon>Arthropoda</taxon>
        <taxon>Crustacea</taxon>
        <taxon>Multicrustacea</taxon>
        <taxon>Hexanauplia</taxon>
        <taxon>Copepoda</taxon>
        <taxon>Siphonostomatoida</taxon>
        <taxon>Caligidae</taxon>
        <taxon>Caligus</taxon>
    </lineage>
</organism>
<dbReference type="InterPro" id="IPR006876">
    <property type="entry name" value="LMBR1-like_membr_prot"/>
</dbReference>
<keyword evidence="2" id="KW-1185">Reference proteome</keyword>
<dbReference type="Pfam" id="PF04791">
    <property type="entry name" value="LMBR1"/>
    <property type="match status" value="1"/>
</dbReference>